<keyword evidence="6" id="KW-0479">Metal-binding</keyword>
<evidence type="ECO:0000256" key="5">
    <source>
        <dbReference type="ARBA" id="ARBA00048348"/>
    </source>
</evidence>
<comment type="cofactor">
    <cofactor evidence="6">
        <name>Zn(2+)</name>
        <dbReference type="ChEBI" id="CHEBI:29105"/>
    </cofactor>
    <text evidence="6">Binds 1 zinc ion per subunit.</text>
</comment>
<evidence type="ECO:0000256" key="4">
    <source>
        <dbReference type="ARBA" id="ARBA00023239"/>
    </source>
</evidence>
<comment type="similarity">
    <text evidence="1 7">Belongs to the beta-class carbonic anhydrase family.</text>
</comment>
<evidence type="ECO:0000256" key="1">
    <source>
        <dbReference type="ARBA" id="ARBA00006217"/>
    </source>
</evidence>
<dbReference type="EC" id="4.2.1.1" evidence="2 7"/>
<feature type="binding site" evidence="6">
    <location>
        <position position="133"/>
    </location>
    <ligand>
        <name>Zn(2+)</name>
        <dbReference type="ChEBI" id="CHEBI:29105"/>
    </ligand>
</feature>
<name>Q5ENU3_KRYTR</name>
<accession>Q5ENU3</accession>
<evidence type="ECO:0000256" key="2">
    <source>
        <dbReference type="ARBA" id="ARBA00012925"/>
    </source>
</evidence>
<dbReference type="GO" id="GO:0015976">
    <property type="term" value="P:carbon utilization"/>
    <property type="evidence" value="ECO:0007669"/>
    <property type="project" value="InterPro"/>
</dbReference>
<feature type="binding site" evidence="6">
    <location>
        <position position="189"/>
    </location>
    <ligand>
        <name>Zn(2+)</name>
        <dbReference type="ChEBI" id="CHEBI:29105"/>
    </ligand>
</feature>
<feature type="binding site" evidence="6">
    <location>
        <position position="186"/>
    </location>
    <ligand>
        <name>Zn(2+)</name>
        <dbReference type="ChEBI" id="CHEBI:29105"/>
    </ligand>
</feature>
<dbReference type="SUPFAM" id="SSF53056">
    <property type="entry name" value="beta-carbonic anhydrase, cab"/>
    <property type="match status" value="1"/>
</dbReference>
<dbReference type="CDD" id="cd03378">
    <property type="entry name" value="beta_CA_cladeC"/>
    <property type="match status" value="1"/>
</dbReference>
<dbReference type="InterPro" id="IPR015892">
    <property type="entry name" value="Carbonic_anhydrase_CS"/>
</dbReference>
<dbReference type="EMBL" id="AY826839">
    <property type="protein sequence ID" value="AAW79300.1"/>
    <property type="molecule type" value="mRNA"/>
</dbReference>
<keyword evidence="3 6" id="KW-0862">Zinc</keyword>
<dbReference type="SMART" id="SM00947">
    <property type="entry name" value="Pro_CA"/>
    <property type="match status" value="1"/>
</dbReference>
<dbReference type="Gene3D" id="3.40.1050.10">
    <property type="entry name" value="Carbonic anhydrase"/>
    <property type="match status" value="1"/>
</dbReference>
<dbReference type="AlphaFoldDB" id="Q5ENU3"/>
<reference evidence="8" key="1">
    <citation type="journal article" date="2005" name="J. Mol. Biol.">
        <title>Complex protein targeting to dinoflagellate plastids.</title>
        <authorList>
            <person name="Patron N.J."/>
            <person name="Waller R.F."/>
            <person name="Archibald J.M."/>
            <person name="Keeling P.J."/>
        </authorList>
    </citation>
    <scope>NUCLEOTIDE SEQUENCE</scope>
</reference>
<evidence type="ECO:0000256" key="3">
    <source>
        <dbReference type="ARBA" id="ARBA00022833"/>
    </source>
</evidence>
<sequence length="287" mass="30212">MALVVASVAAVGAAAAGGVAVGVVCSMQKMMQQQLQYGTAPAQPEAPSAPQATAASKAALPDRWDGFSMEEARKHADAGQQAAMARSPKEVLVELQRGNARFWMGAATRPEKSAFERRALISKQFPSVAVLGCSDSRVPVEIVFDQGLGDLFVVRVAGNALDMSTTASLQFAVNHLKVKVVVVMGHEACGAVKAAGLPIKAIEGEPEALCKCLKGLKAGLDLDRLDKIKDPRARDREAVVENVYAQVAGLKQDAGMMDKVAKGEIIIVGAFYEISSGIVDFFGEVSK</sequence>
<dbReference type="PANTHER" id="PTHR11002:SF79">
    <property type="entry name" value="CARBONIC ANHYDRASE 2"/>
    <property type="match status" value="1"/>
</dbReference>
<dbReference type="InterPro" id="IPR036874">
    <property type="entry name" value="Carbonic_anhydrase_sf"/>
</dbReference>
<dbReference type="PROSITE" id="PS00705">
    <property type="entry name" value="PROK_CO2_ANHYDRASE_2"/>
    <property type="match status" value="1"/>
</dbReference>
<evidence type="ECO:0000256" key="6">
    <source>
        <dbReference type="PIRSR" id="PIRSR601765-1"/>
    </source>
</evidence>
<dbReference type="GO" id="GO:0008270">
    <property type="term" value="F:zinc ion binding"/>
    <property type="evidence" value="ECO:0007669"/>
    <property type="project" value="UniProtKB-UniRule"/>
</dbReference>
<dbReference type="GO" id="GO:0004089">
    <property type="term" value="F:carbonate dehydratase activity"/>
    <property type="evidence" value="ECO:0007669"/>
    <property type="project" value="UniProtKB-UniRule"/>
</dbReference>
<evidence type="ECO:0000256" key="7">
    <source>
        <dbReference type="RuleBase" id="RU003956"/>
    </source>
</evidence>
<dbReference type="PANTHER" id="PTHR11002">
    <property type="entry name" value="CARBONIC ANHYDRASE"/>
    <property type="match status" value="1"/>
</dbReference>
<comment type="function">
    <text evidence="7">Reversible hydration of carbon dioxide.</text>
</comment>
<protein>
    <recommendedName>
        <fullName evidence="2 7">Carbonic anhydrase</fullName>
        <ecNumber evidence="2 7">4.2.1.1</ecNumber>
    </recommendedName>
    <alternativeName>
        <fullName evidence="7">Carbonate dehydratase</fullName>
    </alternativeName>
</protein>
<keyword evidence="4 7" id="KW-0456">Lyase</keyword>
<evidence type="ECO:0000313" key="8">
    <source>
        <dbReference type="EMBL" id="AAW79300.1"/>
    </source>
</evidence>
<dbReference type="InterPro" id="IPR001765">
    <property type="entry name" value="Carbonic_anhydrase"/>
</dbReference>
<feature type="binding site" evidence="6">
    <location>
        <position position="135"/>
    </location>
    <ligand>
        <name>Zn(2+)</name>
        <dbReference type="ChEBI" id="CHEBI:29105"/>
    </ligand>
</feature>
<comment type="catalytic activity">
    <reaction evidence="5 7">
        <text>hydrogencarbonate + H(+) = CO2 + H2O</text>
        <dbReference type="Rhea" id="RHEA:10748"/>
        <dbReference type="ChEBI" id="CHEBI:15377"/>
        <dbReference type="ChEBI" id="CHEBI:15378"/>
        <dbReference type="ChEBI" id="CHEBI:16526"/>
        <dbReference type="ChEBI" id="CHEBI:17544"/>
        <dbReference type="EC" id="4.2.1.1"/>
    </reaction>
</comment>
<proteinExistence type="evidence at transcript level"/>
<dbReference type="Pfam" id="PF00484">
    <property type="entry name" value="Pro_CA"/>
    <property type="match status" value="1"/>
</dbReference>
<organism evidence="8">
    <name type="scientific">Kryptoperidinium triquetrum</name>
    <name type="common">Dinoflagellate</name>
    <name type="synonym">Heterocapsa triquetra</name>
    <dbReference type="NCBI Taxonomy" id="66468"/>
    <lineage>
        <taxon>Eukaryota</taxon>
        <taxon>Sar</taxon>
        <taxon>Alveolata</taxon>
        <taxon>Dinophyceae</taxon>
        <taxon>Peridiniales</taxon>
        <taxon>Kryptoperidiniaceae</taxon>
        <taxon>Kryptoperidinium</taxon>
    </lineage>
</organism>